<dbReference type="Pfam" id="PF08352">
    <property type="entry name" value="oligo_HPY"/>
    <property type="match status" value="2"/>
</dbReference>
<evidence type="ECO:0000313" key="7">
    <source>
        <dbReference type="EMBL" id="RWR09521.1"/>
    </source>
</evidence>
<gene>
    <name evidence="7" type="ORF">D2T33_13745</name>
</gene>
<comment type="similarity">
    <text evidence="2">Belongs to the ABC transporter superfamily.</text>
</comment>
<dbReference type="RefSeq" id="WP_128270149.1">
    <property type="nucleotide sequence ID" value="NZ_SAUW01000014.1"/>
</dbReference>
<proteinExistence type="inferred from homology"/>
<reference evidence="7 8" key="1">
    <citation type="submission" date="2019-01" db="EMBL/GenBank/DDBJ databases">
        <title>Sinorhodobacter populi sp. nov. isolated from the symptomatic bark tissue of Populus euramericana canker.</title>
        <authorList>
            <person name="Xu G."/>
        </authorList>
    </citation>
    <scope>NUCLEOTIDE SEQUENCE [LARGE SCALE GENOMIC DNA]</scope>
    <source>
        <strain evidence="7 8">2D-5</strain>
    </source>
</reference>
<dbReference type="FunFam" id="3.40.50.300:FF:000016">
    <property type="entry name" value="Oligopeptide ABC transporter ATP-binding component"/>
    <property type="match status" value="1"/>
</dbReference>
<evidence type="ECO:0000256" key="3">
    <source>
        <dbReference type="ARBA" id="ARBA00022448"/>
    </source>
</evidence>
<evidence type="ECO:0000256" key="4">
    <source>
        <dbReference type="ARBA" id="ARBA00022741"/>
    </source>
</evidence>
<dbReference type="AlphaFoldDB" id="A0A443IR08"/>
<evidence type="ECO:0000313" key="8">
    <source>
        <dbReference type="Proteomes" id="UP000285710"/>
    </source>
</evidence>
<keyword evidence="5 7" id="KW-0067">ATP-binding</keyword>
<sequence length="570" mass="61844">MTHLLNVRDLRTWFHTDRGIVRSVDGISFTLERGEVMGLVGESGSGKSITGFSLIGLIDRPGRIEDGSSIRFDGRELVGMEERQLRRIRGKDISMVFQDPMMTLNPVVKIIDQIGMAIRAHEPASDAEVRRRAVEALARVRIVDPAHKVDQYPHEFSGGMRQRVAIAIALLHRPRLVIADEPTTALDVSVQAEILKEVKSLVAEMGTSLIWISHDLATVSSIADSIAVMRRGKIVEAGPVRRVLETPEHPYTQGLLDALPSRSRPGELLASNATEAAGKMDFSGLGGAAIGAPPDPAFLEARGVDKIFLAQAGALRRFAIRCGLARPPVPVRAVSSASLTIARGEILGLVGESGSGKSTLGRILCGITPPTDGRVTVGGAPVMDGNRKHGTKVQMIFQDPFASLDPRRTIFQSVAEGPVAHGFCTGGEARTYVDRWLRAVAFDPALADRYPHQFSGGQRQRIAIARALAMQPEVIICDEPVASLDVSIQAQVINLLMELRRHLNLTLLFISHDLSVVHHLCDRVIVMRHGEIIEEGSAAQIFGAPKEAYTRMLLEAIPRPGFETARVAGI</sequence>
<dbReference type="CDD" id="cd03257">
    <property type="entry name" value="ABC_NikE_OppD_transporters"/>
    <property type="match status" value="2"/>
</dbReference>
<dbReference type="GO" id="GO:0055085">
    <property type="term" value="P:transmembrane transport"/>
    <property type="evidence" value="ECO:0007669"/>
    <property type="project" value="UniProtKB-ARBA"/>
</dbReference>
<comment type="caution">
    <text evidence="7">The sequence shown here is derived from an EMBL/GenBank/DDBJ whole genome shotgun (WGS) entry which is preliminary data.</text>
</comment>
<evidence type="ECO:0000256" key="2">
    <source>
        <dbReference type="ARBA" id="ARBA00005417"/>
    </source>
</evidence>
<dbReference type="PROSITE" id="PS50893">
    <property type="entry name" value="ABC_TRANSPORTER_2"/>
    <property type="match status" value="2"/>
</dbReference>
<dbReference type="PANTHER" id="PTHR43776:SF7">
    <property type="entry name" value="D,D-DIPEPTIDE TRANSPORT ATP-BINDING PROTEIN DDPF-RELATED"/>
    <property type="match status" value="1"/>
</dbReference>
<protein>
    <submittedName>
        <fullName evidence="7">ABC transporter ATP-binding protein</fullName>
    </submittedName>
</protein>
<dbReference type="Proteomes" id="UP000285710">
    <property type="component" value="Unassembled WGS sequence"/>
</dbReference>
<feature type="domain" description="ABC transporter" evidence="6">
    <location>
        <begin position="315"/>
        <end position="554"/>
    </location>
</feature>
<keyword evidence="8" id="KW-1185">Reference proteome</keyword>
<keyword evidence="3" id="KW-0813">Transport</keyword>
<reference evidence="7 8" key="2">
    <citation type="submission" date="2019-01" db="EMBL/GenBank/DDBJ databases">
        <authorList>
            <person name="Li Y."/>
        </authorList>
    </citation>
    <scope>NUCLEOTIDE SEQUENCE [LARGE SCALE GENOMIC DNA]</scope>
    <source>
        <strain evidence="7 8">2D-5</strain>
    </source>
</reference>
<feature type="domain" description="ABC transporter" evidence="6">
    <location>
        <begin position="5"/>
        <end position="256"/>
    </location>
</feature>
<dbReference type="InterPro" id="IPR013563">
    <property type="entry name" value="Oligopep_ABC_C"/>
</dbReference>
<accession>A0A443IR08</accession>
<name>A0A443IR08_9RHOB</name>
<dbReference type="GO" id="GO:0005886">
    <property type="term" value="C:plasma membrane"/>
    <property type="evidence" value="ECO:0007669"/>
    <property type="project" value="UniProtKB-SubCell"/>
</dbReference>
<dbReference type="PROSITE" id="PS00211">
    <property type="entry name" value="ABC_TRANSPORTER_1"/>
    <property type="match status" value="2"/>
</dbReference>
<dbReference type="GO" id="GO:0005524">
    <property type="term" value="F:ATP binding"/>
    <property type="evidence" value="ECO:0007669"/>
    <property type="project" value="UniProtKB-KW"/>
</dbReference>
<dbReference type="Pfam" id="PF00005">
    <property type="entry name" value="ABC_tran"/>
    <property type="match status" value="2"/>
</dbReference>
<organism evidence="7 8">
    <name type="scientific">Paenirhodobacter populi</name>
    <dbReference type="NCBI Taxonomy" id="2306993"/>
    <lineage>
        <taxon>Bacteria</taxon>
        <taxon>Pseudomonadati</taxon>
        <taxon>Pseudomonadota</taxon>
        <taxon>Alphaproteobacteria</taxon>
        <taxon>Rhodobacterales</taxon>
        <taxon>Rhodobacter group</taxon>
        <taxon>Paenirhodobacter</taxon>
    </lineage>
</organism>
<evidence type="ECO:0000259" key="6">
    <source>
        <dbReference type="PROSITE" id="PS50893"/>
    </source>
</evidence>
<dbReference type="NCBIfam" id="NF008453">
    <property type="entry name" value="PRK11308.1"/>
    <property type="match status" value="2"/>
</dbReference>
<evidence type="ECO:0000256" key="1">
    <source>
        <dbReference type="ARBA" id="ARBA00004417"/>
    </source>
</evidence>
<comment type="subcellular location">
    <subcellularLocation>
        <location evidence="1">Cell inner membrane</location>
        <topology evidence="1">Peripheral membrane protein</topology>
    </subcellularLocation>
</comment>
<dbReference type="SMART" id="SM00382">
    <property type="entry name" value="AAA"/>
    <property type="match status" value="2"/>
</dbReference>
<evidence type="ECO:0000256" key="5">
    <source>
        <dbReference type="ARBA" id="ARBA00022840"/>
    </source>
</evidence>
<keyword evidence="4" id="KW-0547">Nucleotide-binding</keyword>
<dbReference type="GO" id="GO:0015833">
    <property type="term" value="P:peptide transport"/>
    <property type="evidence" value="ECO:0007669"/>
    <property type="project" value="InterPro"/>
</dbReference>
<dbReference type="InterPro" id="IPR003439">
    <property type="entry name" value="ABC_transporter-like_ATP-bd"/>
</dbReference>
<dbReference type="GO" id="GO:0016887">
    <property type="term" value="F:ATP hydrolysis activity"/>
    <property type="evidence" value="ECO:0007669"/>
    <property type="project" value="InterPro"/>
</dbReference>
<dbReference type="EMBL" id="SAUW01000014">
    <property type="protein sequence ID" value="RWR09521.1"/>
    <property type="molecule type" value="Genomic_DNA"/>
</dbReference>
<dbReference type="InterPro" id="IPR027417">
    <property type="entry name" value="P-loop_NTPase"/>
</dbReference>
<dbReference type="InterPro" id="IPR003593">
    <property type="entry name" value="AAA+_ATPase"/>
</dbReference>
<dbReference type="SUPFAM" id="SSF52540">
    <property type="entry name" value="P-loop containing nucleoside triphosphate hydrolases"/>
    <property type="match status" value="2"/>
</dbReference>
<dbReference type="InterPro" id="IPR017871">
    <property type="entry name" value="ABC_transporter-like_CS"/>
</dbReference>
<dbReference type="PANTHER" id="PTHR43776">
    <property type="entry name" value="TRANSPORT ATP-BINDING PROTEIN"/>
    <property type="match status" value="1"/>
</dbReference>
<dbReference type="Gene3D" id="3.40.50.300">
    <property type="entry name" value="P-loop containing nucleotide triphosphate hydrolases"/>
    <property type="match status" value="2"/>
</dbReference>
<dbReference type="InterPro" id="IPR050319">
    <property type="entry name" value="ABC_transp_ATP-bind"/>
</dbReference>